<dbReference type="EMBL" id="CP106738">
    <property type="protein sequence ID" value="UXX83509.1"/>
    <property type="molecule type" value="Genomic_DNA"/>
</dbReference>
<dbReference type="RefSeq" id="WP_263048088.1">
    <property type="nucleotide sequence ID" value="NZ_CP106738.1"/>
</dbReference>
<sequence length="288" mass="31739">MSVFSLWRSVPLPDKLCSTFLTTMAFAMPVHAENIYPLLHVDRSTLVEPPTAIVHFQATLRHLQNDGALDAGSGMSPRPDLDGMAAKPWLLHHVAPDFSCLRDFGGTCRADVSAQMRFLDMFSDHPHQNEPMDILPDLRIETTEIATGHAMYSKVEDMFCSPHAIFSGRDMIEAALIAWSGDDLLLILDRLRAVMGSYNYRSAPQISAPILATLRDAVLYMPDPWTVTEEADASSSYRWHEVMLPDGRRAYVAPAAGDLLDAGGLSSRICFDLKDGTARIRAHIGGGD</sequence>
<keyword evidence="2" id="KW-1185">Reference proteome</keyword>
<accession>A0ABY6DBX2</accession>
<organism evidence="1 2">
    <name type="scientific">Roseovarius pelagicus</name>
    <dbReference type="NCBI Taxonomy" id="2980108"/>
    <lineage>
        <taxon>Bacteria</taxon>
        <taxon>Pseudomonadati</taxon>
        <taxon>Pseudomonadota</taxon>
        <taxon>Alphaproteobacteria</taxon>
        <taxon>Rhodobacterales</taxon>
        <taxon>Roseobacteraceae</taxon>
        <taxon>Roseovarius</taxon>
    </lineage>
</organism>
<proteinExistence type="predicted"/>
<name>A0ABY6DBX2_9RHOB</name>
<evidence type="ECO:0000313" key="2">
    <source>
        <dbReference type="Proteomes" id="UP001064087"/>
    </source>
</evidence>
<protein>
    <submittedName>
        <fullName evidence="1">Uncharacterized protein</fullName>
    </submittedName>
</protein>
<dbReference type="Proteomes" id="UP001064087">
    <property type="component" value="Chromosome"/>
</dbReference>
<gene>
    <name evidence="1" type="ORF">N7U68_02170</name>
</gene>
<reference evidence="1" key="1">
    <citation type="submission" date="2022-10" db="EMBL/GenBank/DDBJ databases">
        <title>Roseovarius pelagicus sp. nov., isolated from Arctic seawater.</title>
        <authorList>
            <person name="Hong Y.W."/>
            <person name="Hwang C.Y."/>
        </authorList>
    </citation>
    <scope>NUCLEOTIDE SEQUENCE</scope>
    <source>
        <strain evidence="1">HL-MP18</strain>
    </source>
</reference>
<evidence type="ECO:0000313" key="1">
    <source>
        <dbReference type="EMBL" id="UXX83509.1"/>
    </source>
</evidence>